<evidence type="ECO:0000256" key="3">
    <source>
        <dbReference type="ARBA" id="ARBA00022737"/>
    </source>
</evidence>
<evidence type="ECO:0000313" key="11">
    <source>
        <dbReference type="Proteomes" id="UP000800035"/>
    </source>
</evidence>
<dbReference type="PANTHER" id="PTHR40626">
    <property type="entry name" value="MIP31509P"/>
    <property type="match status" value="1"/>
</dbReference>
<keyword evidence="4 7" id="KW-0863">Zinc-finger</keyword>
<feature type="region of interest" description="Disordered" evidence="8">
    <location>
        <begin position="59"/>
        <end position="102"/>
    </location>
</feature>
<keyword evidence="2" id="KW-0479">Metal-binding</keyword>
<dbReference type="GO" id="GO:0005634">
    <property type="term" value="C:nucleus"/>
    <property type="evidence" value="ECO:0007669"/>
    <property type="project" value="UniProtKB-SubCell"/>
</dbReference>
<dbReference type="GO" id="GO:0000981">
    <property type="term" value="F:DNA-binding transcription factor activity, RNA polymerase II-specific"/>
    <property type="evidence" value="ECO:0007669"/>
    <property type="project" value="InterPro"/>
</dbReference>
<keyword evidence="3" id="KW-0677">Repeat</keyword>
<accession>A0A6A5T983</accession>
<dbReference type="PANTHER" id="PTHR40626:SF11">
    <property type="entry name" value="ZINC FINGER PROTEIN YPR022C"/>
    <property type="match status" value="1"/>
</dbReference>
<dbReference type="PROSITE" id="PS50157">
    <property type="entry name" value="ZINC_FINGER_C2H2_2"/>
    <property type="match status" value="1"/>
</dbReference>
<dbReference type="SUPFAM" id="SSF57667">
    <property type="entry name" value="beta-beta-alpha zinc fingers"/>
    <property type="match status" value="1"/>
</dbReference>
<feature type="non-terminal residue" evidence="10">
    <location>
        <position position="635"/>
    </location>
</feature>
<dbReference type="CDD" id="cd12148">
    <property type="entry name" value="fungal_TF_MHR"/>
    <property type="match status" value="1"/>
</dbReference>
<reference evidence="10" key="1">
    <citation type="journal article" date="2020" name="Stud. Mycol.">
        <title>101 Dothideomycetes genomes: a test case for predicting lifestyles and emergence of pathogens.</title>
        <authorList>
            <person name="Haridas S."/>
            <person name="Albert R."/>
            <person name="Binder M."/>
            <person name="Bloem J."/>
            <person name="Labutti K."/>
            <person name="Salamov A."/>
            <person name="Andreopoulos B."/>
            <person name="Baker S."/>
            <person name="Barry K."/>
            <person name="Bills G."/>
            <person name="Bluhm B."/>
            <person name="Cannon C."/>
            <person name="Castanera R."/>
            <person name="Culley D."/>
            <person name="Daum C."/>
            <person name="Ezra D."/>
            <person name="Gonzalez J."/>
            <person name="Henrissat B."/>
            <person name="Kuo A."/>
            <person name="Liang C."/>
            <person name="Lipzen A."/>
            <person name="Lutzoni F."/>
            <person name="Magnuson J."/>
            <person name="Mondo S."/>
            <person name="Nolan M."/>
            <person name="Ohm R."/>
            <person name="Pangilinan J."/>
            <person name="Park H.-J."/>
            <person name="Ramirez L."/>
            <person name="Alfaro M."/>
            <person name="Sun H."/>
            <person name="Tritt A."/>
            <person name="Yoshinaga Y."/>
            <person name="Zwiers L.-H."/>
            <person name="Turgeon B."/>
            <person name="Goodwin S."/>
            <person name="Spatafora J."/>
            <person name="Crous P."/>
            <person name="Grigoriev I."/>
        </authorList>
    </citation>
    <scope>NUCLEOTIDE SEQUENCE</scope>
    <source>
        <strain evidence="10">CBS 675.92</strain>
    </source>
</reference>
<feature type="domain" description="C2H2-type" evidence="9">
    <location>
        <begin position="13"/>
        <end position="40"/>
    </location>
</feature>
<name>A0A6A5T983_9PLEO</name>
<gene>
    <name evidence="10" type="ORF">CC80DRAFT_459454</name>
</gene>
<evidence type="ECO:0000256" key="6">
    <source>
        <dbReference type="ARBA" id="ARBA00023242"/>
    </source>
</evidence>
<keyword evidence="5" id="KW-0862">Zinc</keyword>
<dbReference type="InterPro" id="IPR013087">
    <property type="entry name" value="Znf_C2H2_type"/>
</dbReference>
<organism evidence="10 11">
    <name type="scientific">Byssothecium circinans</name>
    <dbReference type="NCBI Taxonomy" id="147558"/>
    <lineage>
        <taxon>Eukaryota</taxon>
        <taxon>Fungi</taxon>
        <taxon>Dikarya</taxon>
        <taxon>Ascomycota</taxon>
        <taxon>Pezizomycotina</taxon>
        <taxon>Dothideomycetes</taxon>
        <taxon>Pleosporomycetidae</taxon>
        <taxon>Pleosporales</taxon>
        <taxon>Massarineae</taxon>
        <taxon>Massarinaceae</taxon>
        <taxon>Byssothecium</taxon>
    </lineage>
</organism>
<dbReference type="InterPro" id="IPR036236">
    <property type="entry name" value="Znf_C2H2_sf"/>
</dbReference>
<dbReference type="PROSITE" id="PS00028">
    <property type="entry name" value="ZINC_FINGER_C2H2_1"/>
    <property type="match status" value="2"/>
</dbReference>
<evidence type="ECO:0000256" key="1">
    <source>
        <dbReference type="ARBA" id="ARBA00004123"/>
    </source>
</evidence>
<evidence type="ECO:0000256" key="5">
    <source>
        <dbReference type="ARBA" id="ARBA00022833"/>
    </source>
</evidence>
<evidence type="ECO:0000256" key="8">
    <source>
        <dbReference type="SAM" id="MobiDB-lite"/>
    </source>
</evidence>
<dbReference type="GO" id="GO:0000978">
    <property type="term" value="F:RNA polymerase II cis-regulatory region sequence-specific DNA binding"/>
    <property type="evidence" value="ECO:0007669"/>
    <property type="project" value="InterPro"/>
</dbReference>
<dbReference type="GO" id="GO:0008270">
    <property type="term" value="F:zinc ion binding"/>
    <property type="evidence" value="ECO:0007669"/>
    <property type="project" value="UniProtKB-KW"/>
</dbReference>
<evidence type="ECO:0000259" key="9">
    <source>
        <dbReference type="PROSITE" id="PS50157"/>
    </source>
</evidence>
<evidence type="ECO:0000256" key="2">
    <source>
        <dbReference type="ARBA" id="ARBA00022723"/>
    </source>
</evidence>
<dbReference type="AlphaFoldDB" id="A0A6A5T983"/>
<keyword evidence="11" id="KW-1185">Reference proteome</keyword>
<dbReference type="Proteomes" id="UP000800035">
    <property type="component" value="Unassembled WGS sequence"/>
</dbReference>
<proteinExistence type="predicted"/>
<comment type="subcellular location">
    <subcellularLocation>
        <location evidence="1">Nucleus</location>
    </subcellularLocation>
</comment>
<sequence length="635" mass="71406">MPATSTGGAYQPYACDVCQSRFTRHENLKRHAALHSRSQGEAALPCDLCHATFSRPDLRNRHMKRKHPDHDVSRVRKRRRHDRHDSSSPLRVDNDDTPNLAGSLTQQTAMSEVAGASYNFSNPLIDEVTLLLGMPFLEPPIHSDQQLLQTATAPFTPFNTDLSNFSFEHGLLDKQSPTYSLHDQDDWIPSSRQLAHGCDAFFSDISHFMPFIHRPTFDATQTPDYQLLSMLCLAYEHTEDPDCGDQVGSGITLSARCFHKARVLVAREKDKVEEGAEGLNAITLVQAYLLLEVYSMMYLCGKDSTYGLRAHSKMISLARAGGLLQPPLTEAGATPCLNSLWRQFIKTETIKRTIFTLHQIDTLWYQFLSIPRSLSHLEIKHDLPCPDDYWNASSSNEWAHRQLTAKLPSPNSLVQYPDAVRRLISSERGLLAEIPPFDPYGAINLTQFLVSSAREISGWSTMTGMLSLERLEPLRTSLLALHPFMCSEHETSALCRATWEIAIIELQLWSPSHTGGIVESSINAVLYQLTYLAPSSEFLCESTTASMIQPHVDWFLRYLDAMLNPDTEAPWIVLYAYKAFMIAWQLLKGRIGSAMEAVGIADGDLRAALAWARSVFGRRKRRQLGRIILSCLDTL</sequence>
<protein>
    <recommendedName>
        <fullName evidence="9">C2H2-type domain-containing protein</fullName>
    </recommendedName>
</protein>
<dbReference type="InterPro" id="IPR051059">
    <property type="entry name" value="VerF-like"/>
</dbReference>
<dbReference type="FunFam" id="3.30.160.60:FF:000100">
    <property type="entry name" value="Zinc finger 45-like"/>
    <property type="match status" value="1"/>
</dbReference>
<dbReference type="EMBL" id="ML977063">
    <property type="protein sequence ID" value="KAF1948312.1"/>
    <property type="molecule type" value="Genomic_DNA"/>
</dbReference>
<dbReference type="OrthoDB" id="8117402at2759"/>
<dbReference type="SMART" id="SM00355">
    <property type="entry name" value="ZnF_C2H2"/>
    <property type="match status" value="2"/>
</dbReference>
<keyword evidence="6" id="KW-0539">Nucleus</keyword>
<dbReference type="GO" id="GO:0006351">
    <property type="term" value="P:DNA-templated transcription"/>
    <property type="evidence" value="ECO:0007669"/>
    <property type="project" value="InterPro"/>
</dbReference>
<evidence type="ECO:0000313" key="10">
    <source>
        <dbReference type="EMBL" id="KAF1948312.1"/>
    </source>
</evidence>
<dbReference type="Pfam" id="PF00096">
    <property type="entry name" value="zf-C2H2"/>
    <property type="match status" value="2"/>
</dbReference>
<dbReference type="Gene3D" id="3.30.160.60">
    <property type="entry name" value="Classic Zinc Finger"/>
    <property type="match status" value="1"/>
</dbReference>
<evidence type="ECO:0000256" key="4">
    <source>
        <dbReference type="ARBA" id="ARBA00022771"/>
    </source>
</evidence>
<dbReference type="InterPro" id="IPR007219">
    <property type="entry name" value="XnlR_reg_dom"/>
</dbReference>
<evidence type="ECO:0000256" key="7">
    <source>
        <dbReference type="PROSITE-ProRule" id="PRU00042"/>
    </source>
</evidence>
<dbReference type="GO" id="GO:0000785">
    <property type="term" value="C:chromatin"/>
    <property type="evidence" value="ECO:0007669"/>
    <property type="project" value="TreeGrafter"/>
</dbReference>
<dbReference type="Pfam" id="PF04082">
    <property type="entry name" value="Fungal_trans"/>
    <property type="match status" value="1"/>
</dbReference>